<dbReference type="GO" id="GO:0003676">
    <property type="term" value="F:nucleic acid binding"/>
    <property type="evidence" value="ECO:0007669"/>
    <property type="project" value="InterPro"/>
</dbReference>
<dbReference type="PANTHER" id="PTHR10642:SF26">
    <property type="entry name" value="RIBONUCLEASE H1"/>
    <property type="match status" value="1"/>
</dbReference>
<keyword evidence="7" id="KW-0378">Hydrolase</keyword>
<comment type="similarity">
    <text evidence="2">Belongs to the RNase H family.</text>
</comment>
<dbReference type="Gene3D" id="3.30.420.10">
    <property type="entry name" value="Ribonuclease H-like superfamily/Ribonuclease H"/>
    <property type="match status" value="1"/>
</dbReference>
<evidence type="ECO:0000256" key="3">
    <source>
        <dbReference type="ARBA" id="ARBA00012180"/>
    </source>
</evidence>
<dbReference type="PROSITE" id="PS50879">
    <property type="entry name" value="RNASE_H_1"/>
    <property type="match status" value="1"/>
</dbReference>
<dbReference type="EMBL" id="KQ030572">
    <property type="protein sequence ID" value="KJZ71488.1"/>
    <property type="molecule type" value="Genomic_DNA"/>
</dbReference>
<proteinExistence type="inferred from homology"/>
<dbReference type="GO" id="GO:0004523">
    <property type="term" value="F:RNA-DNA hybrid ribonuclease activity"/>
    <property type="evidence" value="ECO:0007669"/>
    <property type="project" value="UniProtKB-EC"/>
</dbReference>
<dbReference type="CDD" id="cd13934">
    <property type="entry name" value="RNase_H_Dikarya_like"/>
    <property type="match status" value="1"/>
</dbReference>
<dbReference type="PANTHER" id="PTHR10642">
    <property type="entry name" value="RIBONUCLEASE H1"/>
    <property type="match status" value="1"/>
</dbReference>
<dbReference type="AlphaFoldDB" id="A0A0F7ZSJ8"/>
<dbReference type="GO" id="GO:0043137">
    <property type="term" value="P:DNA replication, removal of RNA primer"/>
    <property type="evidence" value="ECO:0007669"/>
    <property type="project" value="TreeGrafter"/>
</dbReference>
<sequence>MDDSDRDECTGPIELPDGRLICRPHGLEVCGFCCVDYSFMDEILEDSEDPDEELAREVVELYGQLSDEGQARIRAQLGLQPLSHGSAHILRHQDDESSARRGSGRVFPTKFIPPSATSIPQDLFVAGVGRRATITSRRFIRRNEPKQLLIYADGACLNNGQANPKAGWAFVFKPDDDPSRGIVSARLENEGPFGDEAPQTSNRAELRAIIGALRFRAWDGEGFTKLVFATDSEYVAEGATSWARGWVRNGWKTRAGGEVRNKDLWEALLGEFERWDDRGLKIQFWRIPRALNGTADRAAKQAAGEEDNDRYIDIVGAAI</sequence>
<dbReference type="InterPro" id="IPR002156">
    <property type="entry name" value="RNaseH_domain"/>
</dbReference>
<feature type="domain" description="RNase H type-1" evidence="8">
    <location>
        <begin position="144"/>
        <end position="304"/>
    </location>
</feature>
<dbReference type="InterPro" id="IPR012337">
    <property type="entry name" value="RNaseH-like_sf"/>
</dbReference>
<keyword evidence="6" id="KW-0255">Endonuclease</keyword>
<dbReference type="Pfam" id="PF00075">
    <property type="entry name" value="RNase_H"/>
    <property type="match status" value="1"/>
</dbReference>
<gene>
    <name evidence="9" type="ORF">HIM_09127</name>
</gene>
<evidence type="ECO:0000256" key="1">
    <source>
        <dbReference type="ARBA" id="ARBA00000077"/>
    </source>
</evidence>
<dbReference type="EC" id="3.1.26.4" evidence="3"/>
<evidence type="ECO:0000313" key="10">
    <source>
        <dbReference type="Proteomes" id="UP000054481"/>
    </source>
</evidence>
<evidence type="ECO:0000313" key="9">
    <source>
        <dbReference type="EMBL" id="KJZ71488.1"/>
    </source>
</evidence>
<evidence type="ECO:0000256" key="4">
    <source>
        <dbReference type="ARBA" id="ARBA00022722"/>
    </source>
</evidence>
<keyword evidence="4" id="KW-0540">Nuclease</keyword>
<evidence type="ECO:0000256" key="6">
    <source>
        <dbReference type="ARBA" id="ARBA00022759"/>
    </source>
</evidence>
<keyword evidence="10" id="KW-1185">Reference proteome</keyword>
<dbReference type="InterPro" id="IPR050092">
    <property type="entry name" value="RNase_H"/>
</dbReference>
<dbReference type="OrthoDB" id="407198at2759"/>
<evidence type="ECO:0000259" key="8">
    <source>
        <dbReference type="PROSITE" id="PS50879"/>
    </source>
</evidence>
<evidence type="ECO:0000256" key="5">
    <source>
        <dbReference type="ARBA" id="ARBA00022723"/>
    </source>
</evidence>
<accession>A0A0F7ZSJ8</accession>
<keyword evidence="5" id="KW-0479">Metal-binding</keyword>
<organism evidence="9 10">
    <name type="scientific">Hirsutella minnesotensis 3608</name>
    <dbReference type="NCBI Taxonomy" id="1043627"/>
    <lineage>
        <taxon>Eukaryota</taxon>
        <taxon>Fungi</taxon>
        <taxon>Dikarya</taxon>
        <taxon>Ascomycota</taxon>
        <taxon>Pezizomycotina</taxon>
        <taxon>Sordariomycetes</taxon>
        <taxon>Hypocreomycetidae</taxon>
        <taxon>Hypocreales</taxon>
        <taxon>Ophiocordycipitaceae</taxon>
        <taxon>Hirsutella</taxon>
    </lineage>
</organism>
<dbReference type="Proteomes" id="UP000054481">
    <property type="component" value="Unassembled WGS sequence"/>
</dbReference>
<protein>
    <recommendedName>
        <fullName evidence="3">ribonuclease H</fullName>
        <ecNumber evidence="3">3.1.26.4</ecNumber>
    </recommendedName>
</protein>
<dbReference type="GO" id="GO:0046872">
    <property type="term" value="F:metal ion binding"/>
    <property type="evidence" value="ECO:0007669"/>
    <property type="project" value="UniProtKB-KW"/>
</dbReference>
<dbReference type="InterPro" id="IPR036397">
    <property type="entry name" value="RNaseH_sf"/>
</dbReference>
<comment type="catalytic activity">
    <reaction evidence="1">
        <text>Endonucleolytic cleavage to 5'-phosphomonoester.</text>
        <dbReference type="EC" id="3.1.26.4"/>
    </reaction>
</comment>
<name>A0A0F7ZSJ8_9HYPO</name>
<reference evidence="9 10" key="1">
    <citation type="journal article" date="2014" name="Genome Biol. Evol.">
        <title>Comparative genomics and transcriptomics analyses reveal divergent lifestyle features of nematode endoparasitic fungus Hirsutella minnesotensis.</title>
        <authorList>
            <person name="Lai Y."/>
            <person name="Liu K."/>
            <person name="Zhang X."/>
            <person name="Zhang X."/>
            <person name="Li K."/>
            <person name="Wang N."/>
            <person name="Shu C."/>
            <person name="Wu Y."/>
            <person name="Wang C."/>
            <person name="Bushley K.E."/>
            <person name="Xiang M."/>
            <person name="Liu X."/>
        </authorList>
    </citation>
    <scope>NUCLEOTIDE SEQUENCE [LARGE SCALE GENOMIC DNA]</scope>
    <source>
        <strain evidence="9 10">3608</strain>
    </source>
</reference>
<evidence type="ECO:0000256" key="2">
    <source>
        <dbReference type="ARBA" id="ARBA00005300"/>
    </source>
</evidence>
<dbReference type="SUPFAM" id="SSF53098">
    <property type="entry name" value="Ribonuclease H-like"/>
    <property type="match status" value="1"/>
</dbReference>
<evidence type="ECO:0000256" key="7">
    <source>
        <dbReference type="ARBA" id="ARBA00022801"/>
    </source>
</evidence>